<dbReference type="Gene3D" id="1.10.30.50">
    <property type="match status" value="1"/>
</dbReference>
<name>A0A0F9PG59_9ZZZZ</name>
<dbReference type="EMBL" id="LAZR01002506">
    <property type="protein sequence ID" value="KKN29149.1"/>
    <property type="molecule type" value="Genomic_DNA"/>
</dbReference>
<reference evidence="1" key="1">
    <citation type="journal article" date="2015" name="Nature">
        <title>Complex archaea that bridge the gap between prokaryotes and eukaryotes.</title>
        <authorList>
            <person name="Spang A."/>
            <person name="Saw J.H."/>
            <person name="Jorgensen S.L."/>
            <person name="Zaremba-Niedzwiedzka K."/>
            <person name="Martijn J."/>
            <person name="Lind A.E."/>
            <person name="van Eijk R."/>
            <person name="Schleper C."/>
            <person name="Guy L."/>
            <person name="Ettema T.J."/>
        </authorList>
    </citation>
    <scope>NUCLEOTIDE SEQUENCE</scope>
</reference>
<organism evidence="1">
    <name type="scientific">marine sediment metagenome</name>
    <dbReference type="NCBI Taxonomy" id="412755"/>
    <lineage>
        <taxon>unclassified sequences</taxon>
        <taxon>metagenomes</taxon>
        <taxon>ecological metagenomes</taxon>
    </lineage>
</organism>
<proteinExistence type="predicted"/>
<sequence>MPRGYRLDEVTRWAKPREEQKRLFSSQTAEHRQLIASLLISKVIHHLPRIAETDACACCGKQDSVCRHHIITRGLGYKFGLVRGQLHHPNNIMLLCRSCHSVLHQLYRVKFGLGERESYY</sequence>
<comment type="caution">
    <text evidence="1">The sequence shown here is derived from an EMBL/GenBank/DDBJ whole genome shotgun (WGS) entry which is preliminary data.</text>
</comment>
<dbReference type="AlphaFoldDB" id="A0A0F9PG59"/>
<accession>A0A0F9PG59</accession>
<dbReference type="CDD" id="cd00085">
    <property type="entry name" value="HNHc"/>
    <property type="match status" value="1"/>
</dbReference>
<dbReference type="InterPro" id="IPR003615">
    <property type="entry name" value="HNH_nuc"/>
</dbReference>
<gene>
    <name evidence="1" type="ORF">LCGC14_0847040</name>
</gene>
<evidence type="ECO:0008006" key="2">
    <source>
        <dbReference type="Google" id="ProtNLM"/>
    </source>
</evidence>
<protein>
    <recommendedName>
        <fullName evidence="2">HNH domain-containing protein</fullName>
    </recommendedName>
</protein>
<evidence type="ECO:0000313" key="1">
    <source>
        <dbReference type="EMBL" id="KKN29149.1"/>
    </source>
</evidence>